<gene>
    <name evidence="5" type="ORF">WQE_39939</name>
</gene>
<dbReference type="PROSITE" id="PS00061">
    <property type="entry name" value="ADH_SHORT"/>
    <property type="match status" value="1"/>
</dbReference>
<dbReference type="PANTHER" id="PTHR43976:SF16">
    <property type="entry name" value="SHORT-CHAIN DEHYDROGENASE_REDUCTASE FAMILY PROTEIN"/>
    <property type="match status" value="1"/>
</dbReference>
<dbReference type="CDD" id="cd05374">
    <property type="entry name" value="17beta-HSD-like_SDR_c"/>
    <property type="match status" value="1"/>
</dbReference>
<accession>A0ABP2PC28</accession>
<dbReference type="SUPFAM" id="SSF51735">
    <property type="entry name" value="NAD(P)-binding Rossmann-fold domains"/>
    <property type="match status" value="1"/>
</dbReference>
<dbReference type="RefSeq" id="WP_009769824.1">
    <property type="nucleotide sequence ID" value="NZ_AKAU01000249.1"/>
</dbReference>
<dbReference type="PRINTS" id="PR00080">
    <property type="entry name" value="SDRFAMILY"/>
</dbReference>
<evidence type="ECO:0000313" key="5">
    <source>
        <dbReference type="EMBL" id="EIM95303.1"/>
    </source>
</evidence>
<comment type="similarity">
    <text evidence="1 3">Belongs to the short-chain dehydrogenases/reductases (SDR) family.</text>
</comment>
<dbReference type="InterPro" id="IPR036291">
    <property type="entry name" value="NAD(P)-bd_dom_sf"/>
</dbReference>
<dbReference type="InterPro" id="IPR051911">
    <property type="entry name" value="SDR_oxidoreductase"/>
</dbReference>
<keyword evidence="2" id="KW-0560">Oxidoreductase</keyword>
<sequence>MNGKKVWLVTGAGRGMGVDIVKAALAAGHDVVATGRDVEKVRNAIGEHGNLLIVPLDVTSPADADAAVKAAVQKFGGIDVLVNNAGNFYGGFFEELSSAQVRSQLETLLFGPMNVTRAVLPVLRKQRSGLIVSMSSVAGITGLVFCSAYAAAKFGIEGWMESLAQEIAPFGVRTMLVEPGFFRTDLLSAESTTYAELSIEDYASRTAETVEAWKGMNGKQGGDPAKLAAALVELAAQDDPPARFAAGADAVEALEAKANILLAQADAHRELSSSLSHSSE</sequence>
<protein>
    <submittedName>
        <fullName evidence="5">Short-chain dehydrogenase/reductase SDR</fullName>
    </submittedName>
</protein>
<keyword evidence="6" id="KW-1185">Reference proteome</keyword>
<dbReference type="InterPro" id="IPR020904">
    <property type="entry name" value="Sc_DH/Rdtase_CS"/>
</dbReference>
<evidence type="ECO:0000256" key="4">
    <source>
        <dbReference type="SAM" id="Phobius"/>
    </source>
</evidence>
<reference evidence="5 6" key="1">
    <citation type="journal article" date="2012" name="J. Bacteriol.">
        <title>Draft Genome Sequence of the Soil Bacterium Burkholderia terrae Strain BS001, Which Interacts with Fungal Surface Structures.</title>
        <authorList>
            <person name="Nazir R."/>
            <person name="Hansen M.A."/>
            <person name="Sorensen S."/>
            <person name="van Elsas J.D."/>
        </authorList>
    </citation>
    <scope>NUCLEOTIDE SEQUENCE [LARGE SCALE GENOMIC DNA]</scope>
    <source>
        <strain evidence="5 6">BS001</strain>
    </source>
</reference>
<keyword evidence="4" id="KW-0472">Membrane</keyword>
<organism evidence="5 6">
    <name type="scientific">Paraburkholderia hospita</name>
    <dbReference type="NCBI Taxonomy" id="169430"/>
    <lineage>
        <taxon>Bacteria</taxon>
        <taxon>Pseudomonadati</taxon>
        <taxon>Pseudomonadota</taxon>
        <taxon>Betaproteobacteria</taxon>
        <taxon>Burkholderiales</taxon>
        <taxon>Burkholderiaceae</taxon>
        <taxon>Paraburkholderia</taxon>
    </lineage>
</organism>
<dbReference type="EMBL" id="AKAU01000249">
    <property type="protein sequence ID" value="EIM95303.1"/>
    <property type="molecule type" value="Genomic_DNA"/>
</dbReference>
<feature type="transmembrane region" description="Helical" evidence="4">
    <location>
        <begin position="130"/>
        <end position="152"/>
    </location>
</feature>
<dbReference type="PANTHER" id="PTHR43976">
    <property type="entry name" value="SHORT CHAIN DEHYDROGENASE"/>
    <property type="match status" value="1"/>
</dbReference>
<evidence type="ECO:0000313" key="6">
    <source>
        <dbReference type="Proteomes" id="UP000004980"/>
    </source>
</evidence>
<dbReference type="Proteomes" id="UP000004980">
    <property type="component" value="Unassembled WGS sequence"/>
</dbReference>
<name>A0ABP2PC28_9BURK</name>
<proteinExistence type="inferred from homology"/>
<keyword evidence="4" id="KW-0812">Transmembrane</keyword>
<dbReference type="Pfam" id="PF00106">
    <property type="entry name" value="adh_short"/>
    <property type="match status" value="1"/>
</dbReference>
<dbReference type="InterPro" id="IPR002347">
    <property type="entry name" value="SDR_fam"/>
</dbReference>
<evidence type="ECO:0000256" key="1">
    <source>
        <dbReference type="ARBA" id="ARBA00006484"/>
    </source>
</evidence>
<comment type="caution">
    <text evidence="5">The sequence shown here is derived from an EMBL/GenBank/DDBJ whole genome shotgun (WGS) entry which is preliminary data.</text>
</comment>
<dbReference type="Gene3D" id="3.40.50.720">
    <property type="entry name" value="NAD(P)-binding Rossmann-like Domain"/>
    <property type="match status" value="1"/>
</dbReference>
<evidence type="ECO:0000256" key="2">
    <source>
        <dbReference type="ARBA" id="ARBA00023002"/>
    </source>
</evidence>
<evidence type="ECO:0000256" key="3">
    <source>
        <dbReference type="RuleBase" id="RU000363"/>
    </source>
</evidence>
<keyword evidence="4" id="KW-1133">Transmembrane helix</keyword>
<dbReference type="PRINTS" id="PR00081">
    <property type="entry name" value="GDHRDH"/>
</dbReference>